<reference evidence="4 5" key="1">
    <citation type="submission" date="2016-08" db="EMBL/GenBank/DDBJ databases">
        <title>Draft genome of the agarase producing Sphingomonas sp. MCT13.</title>
        <authorList>
            <person name="D'Andrea M.M."/>
            <person name="Rossolini G.M."/>
            <person name="Thaller M.C."/>
        </authorList>
    </citation>
    <scope>NUCLEOTIDE SEQUENCE [LARGE SCALE GENOMIC DNA]</scope>
    <source>
        <strain evidence="4 5">MCT13</strain>
    </source>
</reference>
<evidence type="ECO:0000313" key="4">
    <source>
        <dbReference type="EMBL" id="ODP39705.1"/>
    </source>
</evidence>
<dbReference type="OrthoDB" id="5197788at2"/>
<evidence type="ECO:0000259" key="3">
    <source>
        <dbReference type="PROSITE" id="PS51186"/>
    </source>
</evidence>
<dbReference type="RefSeq" id="WP_069318661.1">
    <property type="nucleotide sequence ID" value="NZ_MDDS01000003.1"/>
</dbReference>
<dbReference type="STRING" id="1888892.BFL28_08725"/>
<dbReference type="PANTHER" id="PTHR43877">
    <property type="entry name" value="AMINOALKYLPHOSPHONATE N-ACETYLTRANSFERASE-RELATED-RELATED"/>
    <property type="match status" value="1"/>
</dbReference>
<name>A0A1E3M2W5_9SPHN</name>
<dbReference type="InterPro" id="IPR016181">
    <property type="entry name" value="Acyl_CoA_acyltransferase"/>
</dbReference>
<dbReference type="CDD" id="cd04301">
    <property type="entry name" value="NAT_SF"/>
    <property type="match status" value="1"/>
</dbReference>
<dbReference type="GO" id="GO:0016747">
    <property type="term" value="F:acyltransferase activity, transferring groups other than amino-acyl groups"/>
    <property type="evidence" value="ECO:0007669"/>
    <property type="project" value="InterPro"/>
</dbReference>
<dbReference type="NCBIfam" id="NF040501">
    <property type="entry name" value="resist_ArsN2"/>
    <property type="match status" value="1"/>
</dbReference>
<feature type="domain" description="N-acetyltransferase" evidence="3">
    <location>
        <begin position="1"/>
        <end position="127"/>
    </location>
</feature>
<keyword evidence="5" id="KW-1185">Reference proteome</keyword>
<dbReference type="Proteomes" id="UP000094487">
    <property type="component" value="Unassembled WGS sequence"/>
</dbReference>
<organism evidence="4 5">
    <name type="scientific">Sphingomonas turrisvirgatae</name>
    <dbReference type="NCBI Taxonomy" id="1888892"/>
    <lineage>
        <taxon>Bacteria</taxon>
        <taxon>Pseudomonadati</taxon>
        <taxon>Pseudomonadota</taxon>
        <taxon>Alphaproteobacteria</taxon>
        <taxon>Sphingomonadales</taxon>
        <taxon>Sphingomonadaceae</taxon>
        <taxon>Sphingomonas</taxon>
    </lineage>
</organism>
<gene>
    <name evidence="4" type="ORF">BFL28_08725</name>
</gene>
<protein>
    <recommendedName>
        <fullName evidence="3">N-acetyltransferase domain-containing protein</fullName>
    </recommendedName>
</protein>
<dbReference type="EMBL" id="MDDS01000003">
    <property type="protein sequence ID" value="ODP39705.1"/>
    <property type="molecule type" value="Genomic_DNA"/>
</dbReference>
<dbReference type="InterPro" id="IPR050832">
    <property type="entry name" value="Bact_Acetyltransf"/>
</dbReference>
<evidence type="ECO:0000256" key="1">
    <source>
        <dbReference type="ARBA" id="ARBA00022679"/>
    </source>
</evidence>
<dbReference type="InterPro" id="IPR000182">
    <property type="entry name" value="GNAT_dom"/>
</dbReference>
<comment type="caution">
    <text evidence="4">The sequence shown here is derived from an EMBL/GenBank/DDBJ whole genome shotgun (WGS) entry which is preliminary data.</text>
</comment>
<evidence type="ECO:0000313" key="5">
    <source>
        <dbReference type="Proteomes" id="UP000094487"/>
    </source>
</evidence>
<keyword evidence="2" id="KW-0012">Acyltransferase</keyword>
<dbReference type="AlphaFoldDB" id="A0A1E3M2W5"/>
<dbReference type="Pfam" id="PF00583">
    <property type="entry name" value="Acetyltransf_1"/>
    <property type="match status" value="1"/>
</dbReference>
<sequence length="146" mass="15435">MSRTTFAPLAGGARDILKLALDAAALPTNDLDHPGRTFFELSDDKGPIGFIGIEGDGPDRLLRSLVVLPSRKRQGHGGLLVAHAEAVARREGVERLHLLTTSVAGFFRGRGYRDGERTTAPAAITGTAQLSSLCPASASYLVKELA</sequence>
<dbReference type="SUPFAM" id="SSF55729">
    <property type="entry name" value="Acyl-CoA N-acyltransferases (Nat)"/>
    <property type="match status" value="1"/>
</dbReference>
<proteinExistence type="predicted"/>
<dbReference type="Gene3D" id="3.40.630.30">
    <property type="match status" value="1"/>
</dbReference>
<evidence type="ECO:0000256" key="2">
    <source>
        <dbReference type="ARBA" id="ARBA00023315"/>
    </source>
</evidence>
<accession>A0A1E3M2W5</accession>
<keyword evidence="1" id="KW-0808">Transferase</keyword>
<dbReference type="PROSITE" id="PS51186">
    <property type="entry name" value="GNAT"/>
    <property type="match status" value="1"/>
</dbReference>